<dbReference type="SUPFAM" id="SSF52777">
    <property type="entry name" value="CoA-dependent acyltransferases"/>
    <property type="match status" value="4"/>
</dbReference>
<dbReference type="CDD" id="cd19531">
    <property type="entry name" value="LCL_NRPS-like"/>
    <property type="match status" value="1"/>
</dbReference>
<dbReference type="SUPFAM" id="SSF47336">
    <property type="entry name" value="ACP-like"/>
    <property type="match status" value="3"/>
</dbReference>
<keyword evidence="6" id="KW-0808">Transferase</keyword>
<dbReference type="Pfam" id="PF13193">
    <property type="entry name" value="AMP-binding_C"/>
    <property type="match status" value="1"/>
</dbReference>
<dbReference type="SUPFAM" id="SSF55469">
    <property type="entry name" value="FMN-dependent nitroreductase-like"/>
    <property type="match status" value="1"/>
</dbReference>
<dbReference type="Gene3D" id="3.30.300.30">
    <property type="match status" value="2"/>
</dbReference>
<keyword evidence="5" id="KW-0436">Ligase</keyword>
<dbReference type="InterPro" id="IPR020845">
    <property type="entry name" value="AMP-binding_CS"/>
</dbReference>
<dbReference type="GO" id="GO:0044550">
    <property type="term" value="P:secondary metabolite biosynthetic process"/>
    <property type="evidence" value="ECO:0007669"/>
    <property type="project" value="TreeGrafter"/>
</dbReference>
<reference evidence="10 11" key="1">
    <citation type="submission" date="2017-09" db="EMBL/GenBank/DDBJ databases">
        <title>Depth-based differentiation of microbial function through sediment-hosted aquifers and enrichment of novel symbionts in the deep terrestrial subsurface.</title>
        <authorList>
            <person name="Probst A.J."/>
            <person name="Ladd B."/>
            <person name="Jarett J.K."/>
            <person name="Geller-Mcgrath D.E."/>
            <person name="Sieber C.M."/>
            <person name="Emerson J.B."/>
            <person name="Anantharaman K."/>
            <person name="Thomas B.C."/>
            <person name="Malmstrom R."/>
            <person name="Stieglmeier M."/>
            <person name="Klingl A."/>
            <person name="Woyke T."/>
            <person name="Ryan C.M."/>
            <person name="Banfield J.F."/>
        </authorList>
    </citation>
    <scope>NUCLEOTIDE SEQUENCE [LARGE SCALE GENOMIC DNA]</scope>
    <source>
        <strain evidence="10">CG17_big_fil_post_rev_8_21_14_2_50_48_46</strain>
    </source>
</reference>
<evidence type="ECO:0000259" key="8">
    <source>
        <dbReference type="PROSITE" id="PS50075"/>
    </source>
</evidence>
<dbReference type="InterPro" id="IPR023213">
    <property type="entry name" value="CAT-like_dom_sf"/>
</dbReference>
<dbReference type="PROSITE" id="PS50075">
    <property type="entry name" value="CARRIER"/>
    <property type="match status" value="3"/>
</dbReference>
<evidence type="ECO:0000256" key="1">
    <source>
        <dbReference type="ARBA" id="ARBA00001957"/>
    </source>
</evidence>
<dbReference type="InterPro" id="IPR000415">
    <property type="entry name" value="Nitroreductase-like"/>
</dbReference>
<evidence type="ECO:0000256" key="6">
    <source>
        <dbReference type="ARBA" id="ARBA00022679"/>
    </source>
</evidence>
<comment type="pathway">
    <text evidence="2">Siderophore biosynthesis.</text>
</comment>
<dbReference type="InterPro" id="IPR006162">
    <property type="entry name" value="Ppantetheine_attach_site"/>
</dbReference>
<dbReference type="InterPro" id="IPR045851">
    <property type="entry name" value="AMP-bd_C_sf"/>
</dbReference>
<evidence type="ECO:0000256" key="5">
    <source>
        <dbReference type="ARBA" id="ARBA00022598"/>
    </source>
</evidence>
<dbReference type="Proteomes" id="UP000231019">
    <property type="component" value="Unassembled WGS sequence"/>
</dbReference>
<dbReference type="PROSITE" id="PS52004">
    <property type="entry name" value="KS3_2"/>
    <property type="match status" value="1"/>
</dbReference>
<dbReference type="InterPro" id="IPR016035">
    <property type="entry name" value="Acyl_Trfase/lysoPLipase"/>
</dbReference>
<evidence type="ECO:0000256" key="7">
    <source>
        <dbReference type="ARBA" id="ARBA00029443"/>
    </source>
</evidence>
<dbReference type="GO" id="GO:0031177">
    <property type="term" value="F:phosphopantetheine binding"/>
    <property type="evidence" value="ECO:0007669"/>
    <property type="project" value="InterPro"/>
</dbReference>
<dbReference type="InterPro" id="IPR001227">
    <property type="entry name" value="Ac_transferase_dom_sf"/>
</dbReference>
<evidence type="ECO:0008006" key="12">
    <source>
        <dbReference type="Google" id="ProtNLM"/>
    </source>
</evidence>
<dbReference type="PANTHER" id="PTHR45527">
    <property type="entry name" value="NONRIBOSOMAL PEPTIDE SYNTHETASE"/>
    <property type="match status" value="1"/>
</dbReference>
<dbReference type="InterPro" id="IPR036736">
    <property type="entry name" value="ACP-like_sf"/>
</dbReference>
<dbReference type="SUPFAM" id="SSF55048">
    <property type="entry name" value="Probable ACP-binding domain of malonyl-CoA ACP transacylase"/>
    <property type="match status" value="1"/>
</dbReference>
<dbReference type="Pfam" id="PF00550">
    <property type="entry name" value="PP-binding"/>
    <property type="match status" value="3"/>
</dbReference>
<dbReference type="SMART" id="SM00823">
    <property type="entry name" value="PKS_PP"/>
    <property type="match status" value="3"/>
</dbReference>
<dbReference type="CDD" id="cd19535">
    <property type="entry name" value="Cyc_NRPS"/>
    <property type="match status" value="1"/>
</dbReference>
<dbReference type="Pfam" id="PF16197">
    <property type="entry name" value="KAsynt_C_assoc"/>
    <property type="match status" value="1"/>
</dbReference>
<evidence type="ECO:0000256" key="2">
    <source>
        <dbReference type="ARBA" id="ARBA00004924"/>
    </source>
</evidence>
<sequence length="3259" mass="359739">MTENAVAIIGMACRFPGGESLQDYWQSLCSAQNQVRPIPPERMQVEPETPALAGLLESPLAFDAGFFQITEGEARAMDPQQRLMLELSHEALRDAGLSRKQLEGSATGVFMGVSSQDYAHTQLLSPAQANMYTITGSAASVIANRLSYTYDWQGPSLVVDTACSSSLTAVHLALESLYSGASELALAGGVNLLFSELIHQGFAEALALSPEGRCAAFDAQANGIARGEGAGLVILKPLAAAQAAGDRIYAVIRGSALSQDGLTNGLSAPSPAGQRRTLETAIRAAALDPAQIQYIETHGTGTPLGDPIEAKALGQVYAQKRAKAGLPPLKIGSVKTQIGHLEAAAGIASLIKVCLMLYHRQWVPSLHFHTPNPKIPFQDWHLSVQTEPEVLPTAGEPIYAAVSAFGFGGTNAHLILEARDQCPHPEADQAGLLWLHAHSPSSLRAQAQRLAKHLEAETAPQLRNLCLSSARLLSSEKWHAPLAFEQREDLISELKKLAENGEVYKTLPPAQRQLVLLFSGMGSQEEGMGRQLLAESVFLERFKAIDTCLQPWAGFSVLEALQHGHDGSPQQIQPLLFAIQLSLVSLLESWGLRPSALIGTSMGEITAACAGGWISLEDACRLVALRIQLICRTLGQGGMAVVGLSEVELQPWLKDRKVWLAGLNGPELCVVSGESQALAQLISDLQAAGQFARNVLGAEAPSHSPLMEPLEADFYAALQDLTPLKGQIPVYSTVEPHPEPHLNFELPYWWQNLRQPVSLLPVIQSLLEKGPCVLLEISPHPVLIGSLLALNETTPHPLFGLPSLRRDQKNSQSLRQSLGILACLGFSLKGQTPIENLPLSFPAYAWDHQNYLLAAPEGQRPSPLSLRAQASGQARSGPHKAPALKDLAEIPEAERAAFLVRALQAELAQALRLEAAQLDPHLPLQHLGIGSLVGMELYSRLKKTFAIQLPLSEFLKGPSIQQIADLILKNLKTPSQETPLERPEQLPLSFTQQRFWLLEQLYPGQKTHFIPIAVSLQGPLDLKILKAAFEAIVKRHEILRTLYLQDNQGTPYQKILPSAVLDWQVFEAPPSESALQEAIKTFARQPFDWTQAPPLRIGVFRLSEHEHRLVLGLHHILADGLSFRILFAELREFYLAASENRVPELEALKWQYADFALWQRKNPAPEADLNYWKNTLRQAPAQIRLPWDGARQEVPQGKQAPFEISAPLRLALENHAKAAGVSLFAVLLASFAHLLWRLSGETDLVIGTPIAGRLESETQPLIGPFLNMLPLRQEIDPQEGWLSWLNRVQTRLYEALDHQALPFEQMVESLQPPRLPGVHPLFQTVLALHGEIGFEALGETQLTGLELDIGVTRFDLALTLIPEGDLLKGLVEFDTQLFSEASIAAWTKAWLHTLAALPDLPPETPLQDLCKADLPYTVQGPQIAWPENRLLPLLAKASDQIALRDLRKLSQPEDWSYARLWQEAQQLAGALLEQGPTEAPVAIWLENSPQAVVSWLGSLLAARPYLPLDPDSPRDRILSLLETLDQPLLLSTASRLAELGYAGPCLAFEEIPPQAGMLPTAHTNLACLILTSGSSGTPKAVQVTQAGLSNLVQWHLKTFPTAPGELIPQIANLSFDAAGWEIWTTLAAGATLVFLPTPLRLDPTALQKFMLENAVRQVFLPTPLAEALIRLNWPETSCFSVLRTGGDRLGPLPAQPLPFAVWNQYGPTECSVVASAGCVSAQPGQKPDLGQLLPNFKAWVLDAQGNSLPEGFPGELALAGIGLAAGYWQAPELSESKFKSLPEPHYLTGDRVRFLAGRLHFLGRTDRQFKRRGVRIEAAEIEAQLLHFPGVEQACVLWQQEELIACIQGLKPEALKDCENWLKRKLPSALQPDRWLARDTFPLSSRGKLDLQALAEQIQPTLAVKTQALQGLSGETLEMAKLWQNFLPTAQLQAETSFFEAGGHSLLALRLIQAVREQMGREISLQLLFEAPSLQEFTQAVLQAPQLSFAWPQIQPDPAHHSAPYAMTPVQEAYWLGRQQSLTLGGISTQALWVLSLPELEPERLEKALNRLIQRHPMLHTVVTEEGRLQTLAGLPHFTLQQTDLRNLSEAERKQQLENLREEMLALRLDPQSWPLFSLRLLRLPEGWQLYLLLDALIADASSFLNLGKELERFYRTPELELPALELQFRDYRLALENLKGSPPWQAAHDYWNKRLKTLPEAPQWPLRLAPEKIQTPRFQRLSFELKCPAWEQLKAGAQAYQLTPNGLVLSLFAACIAAYSATEGFLLNLTTFQRLPLHAQVQDLMGDFTHLTLLAIPPRSESLGAWAQTIQTQLWQDLEHALLDGVEVLRAARAQGRPLNAPVVFTGLLGQKTPPLPLNAELILAQTQTPQVWLDCQASESETGLSLHWDYLSELFPAGLIEQAFAAFTGLVARLSEAPEIWQRPVNTALLGPTLISAERMRANATEREILPQTLHQAFFAKAQSQPEALALISPERRLSYAELAARALALAQELRQFPLQPGQPIAILMHKGWEQAVAALAILLVGGAYLPIDASLPPERIQALLKLGEVRWGIAQAALEPAFAEVTWLKVSDQAPEDFNWAQSFAQEWPPGDPHSMAYLLFTSGSTGEPKGVMLSHAAAWNTLVAVSDMIQLKSDDRVFGISSLGFDLSVYDLFGTWAAGACLVLPDSDSQREPDRWLPLLEEVTVWNSVPALMGLLLEYIKRLPEFHWPALRKVLLSGDWIPLELPEQIRATAPQAQIWSLGGATEAAIWSIAYPIETRLPEWNSVPYGYPLANQRFEVMNSAFEPCPDWVSGEIWIAGEGLALGYWRDPLKTQERFVTDAQGQRWYRTGDLGRYRPQGLLEFLGRQDFQVKIQGYRIELGEIEACLRLHPRVKDVLVHAPGERHQRRLVACLIAEATPTELSAWLEARLPAWMVPKHWHFLDAFPLNASGKVDRNQLPGLSASPPPNPLAETELTRLQAIFAETLELQITDPDADLLSLGVHSIDMIRLGNRLQTVYGFAPGVGEMFQLRSLRLLAEYYHKAAPAKPLRPQASSSALLTGNTIPLEKTESAAEPWLTWKSQRSFSAENVNLKQLSLLLSVLEARPQAESLKYLYPSAGAVYPLRLYLHLHERCLPDLEAGLYRFENESLSLHKLSGPVPDLAQLHLPMSLEMAKAAKFSLYLVADLAKIESHYGQDARDYCLIETGCIAQLLRETAPLAQLGLCGIGRVDAELLKTCFGWNTGQELMHTLIGGIPAAETPPAPSEQEEWEEWSF</sequence>
<dbReference type="Pfam" id="PF00109">
    <property type="entry name" value="ketoacyl-synt"/>
    <property type="match status" value="1"/>
</dbReference>
<dbReference type="InterPro" id="IPR025110">
    <property type="entry name" value="AMP-bd_C"/>
</dbReference>
<keyword evidence="4" id="KW-0597">Phosphoprotein</keyword>
<dbReference type="CDD" id="cd00833">
    <property type="entry name" value="PKS"/>
    <property type="match status" value="1"/>
</dbReference>
<dbReference type="Gene3D" id="1.10.1200.10">
    <property type="entry name" value="ACP-like"/>
    <property type="match status" value="3"/>
</dbReference>
<dbReference type="InterPro" id="IPR016039">
    <property type="entry name" value="Thiolase-like"/>
</dbReference>
<comment type="caution">
    <text evidence="10">The sequence shown here is derived from an EMBL/GenBank/DDBJ whole genome shotgun (WGS) entry which is preliminary data.</text>
</comment>
<dbReference type="Gene3D" id="3.30.70.3290">
    <property type="match status" value="1"/>
</dbReference>
<dbReference type="Gene3D" id="3.40.366.10">
    <property type="entry name" value="Malonyl-Coenzyme A Acyl Carrier Protein, domain 2"/>
    <property type="match status" value="1"/>
</dbReference>
<dbReference type="InterPro" id="IPR016036">
    <property type="entry name" value="Malonyl_transacylase_ACP-bd"/>
</dbReference>
<proteinExistence type="inferred from homology"/>
<comment type="cofactor">
    <cofactor evidence="1">
        <name>pantetheine 4'-phosphate</name>
        <dbReference type="ChEBI" id="CHEBI:47942"/>
    </cofactor>
</comment>
<dbReference type="InterPro" id="IPR018201">
    <property type="entry name" value="Ketoacyl_synth_AS"/>
</dbReference>
<dbReference type="CDD" id="cd05930">
    <property type="entry name" value="A_NRPS"/>
    <property type="match status" value="1"/>
</dbReference>
<dbReference type="GO" id="GO:0005737">
    <property type="term" value="C:cytoplasm"/>
    <property type="evidence" value="ECO:0007669"/>
    <property type="project" value="TreeGrafter"/>
</dbReference>
<dbReference type="InterPro" id="IPR020806">
    <property type="entry name" value="PKS_PP-bd"/>
</dbReference>
<dbReference type="InterPro" id="IPR010071">
    <property type="entry name" value="AA_adenyl_dom"/>
</dbReference>
<dbReference type="PROSITE" id="PS00455">
    <property type="entry name" value="AMP_BINDING"/>
    <property type="match status" value="2"/>
</dbReference>
<dbReference type="Gene3D" id="3.30.559.10">
    <property type="entry name" value="Chloramphenicol acetyltransferase-like domain"/>
    <property type="match status" value="2"/>
</dbReference>
<dbReference type="GO" id="GO:0016874">
    <property type="term" value="F:ligase activity"/>
    <property type="evidence" value="ECO:0007669"/>
    <property type="project" value="UniProtKB-KW"/>
</dbReference>
<feature type="domain" description="Carrier" evidence="8">
    <location>
        <begin position="894"/>
        <end position="971"/>
    </location>
</feature>
<dbReference type="Pfam" id="PF02801">
    <property type="entry name" value="Ketoacyl-synt_C"/>
    <property type="match status" value="1"/>
</dbReference>
<keyword evidence="3" id="KW-0596">Phosphopantetheine</keyword>
<dbReference type="InterPro" id="IPR009081">
    <property type="entry name" value="PP-bd_ACP"/>
</dbReference>
<dbReference type="GO" id="GO:0004315">
    <property type="term" value="F:3-oxoacyl-[acyl-carrier-protein] synthase activity"/>
    <property type="evidence" value="ECO:0007669"/>
    <property type="project" value="InterPro"/>
</dbReference>
<dbReference type="Pfam" id="PF00698">
    <property type="entry name" value="Acyl_transf_1"/>
    <property type="match status" value="1"/>
</dbReference>
<dbReference type="InterPro" id="IPR014031">
    <property type="entry name" value="Ketoacyl_synth_C"/>
</dbReference>
<dbReference type="PANTHER" id="PTHR45527:SF10">
    <property type="entry name" value="PYOCHELIN SYNTHASE PCHF"/>
    <property type="match status" value="1"/>
</dbReference>
<feature type="domain" description="Ketosynthase family 3 (KS3)" evidence="9">
    <location>
        <begin position="3"/>
        <end position="418"/>
    </location>
</feature>
<dbReference type="GO" id="GO:0043041">
    <property type="term" value="P:amino acid activation for nonribosomal peptide biosynthetic process"/>
    <property type="evidence" value="ECO:0007669"/>
    <property type="project" value="TreeGrafter"/>
</dbReference>
<dbReference type="InterPro" id="IPR000873">
    <property type="entry name" value="AMP-dep_synth/lig_dom"/>
</dbReference>
<name>A0A2M7G582_9BACT</name>
<dbReference type="Gene3D" id="3.30.559.30">
    <property type="entry name" value="Nonribosomal peptide synthetase, condensation domain"/>
    <property type="match status" value="2"/>
</dbReference>
<feature type="domain" description="Carrier" evidence="8">
    <location>
        <begin position="2953"/>
        <end position="3028"/>
    </location>
</feature>
<dbReference type="InterPro" id="IPR057737">
    <property type="entry name" value="Condensation_MtbB-like"/>
</dbReference>
<evidence type="ECO:0000259" key="9">
    <source>
        <dbReference type="PROSITE" id="PS52004"/>
    </source>
</evidence>
<evidence type="ECO:0000313" key="10">
    <source>
        <dbReference type="EMBL" id="PIW16969.1"/>
    </source>
</evidence>
<protein>
    <recommendedName>
        <fullName evidence="12">Non-ribosomal peptide synthetase</fullName>
    </recommendedName>
</protein>
<evidence type="ECO:0000256" key="4">
    <source>
        <dbReference type="ARBA" id="ARBA00022553"/>
    </source>
</evidence>
<dbReference type="InterPro" id="IPR032821">
    <property type="entry name" value="PKS_assoc"/>
</dbReference>
<dbReference type="InterPro" id="IPR020841">
    <property type="entry name" value="PKS_Beta-ketoAc_synthase_dom"/>
</dbReference>
<dbReference type="Gene3D" id="3.40.50.12780">
    <property type="entry name" value="N-terminal domain of ligase-like"/>
    <property type="match status" value="2"/>
</dbReference>
<dbReference type="InterPro" id="IPR029479">
    <property type="entry name" value="Nitroreductase"/>
</dbReference>
<dbReference type="Pfam" id="PF00881">
    <property type="entry name" value="Nitroreductase"/>
    <property type="match status" value="1"/>
</dbReference>
<dbReference type="NCBIfam" id="TIGR01733">
    <property type="entry name" value="AA-adenyl-dom"/>
    <property type="match status" value="1"/>
</dbReference>
<dbReference type="PROSITE" id="PS00012">
    <property type="entry name" value="PHOSPHOPANTETHEINE"/>
    <property type="match status" value="2"/>
</dbReference>
<dbReference type="InterPro" id="IPR014030">
    <property type="entry name" value="Ketoacyl_synth_N"/>
</dbReference>
<accession>A0A2M7G582</accession>
<dbReference type="PROSITE" id="PS00606">
    <property type="entry name" value="KS3_1"/>
    <property type="match status" value="1"/>
</dbReference>
<dbReference type="Pfam" id="PF00501">
    <property type="entry name" value="AMP-binding"/>
    <property type="match status" value="2"/>
</dbReference>
<dbReference type="Gene3D" id="3.40.47.10">
    <property type="match status" value="1"/>
</dbReference>
<dbReference type="CDD" id="cd02142">
    <property type="entry name" value="McbC_SagB-like_oxidoreductase"/>
    <property type="match status" value="1"/>
</dbReference>
<dbReference type="GO" id="GO:0016491">
    <property type="term" value="F:oxidoreductase activity"/>
    <property type="evidence" value="ECO:0007669"/>
    <property type="project" value="InterPro"/>
</dbReference>
<dbReference type="SUPFAM" id="SSF53901">
    <property type="entry name" value="Thiolase-like"/>
    <property type="match status" value="1"/>
</dbReference>
<dbReference type="GO" id="GO:0006633">
    <property type="term" value="P:fatty acid biosynthetic process"/>
    <property type="evidence" value="ECO:0007669"/>
    <property type="project" value="InterPro"/>
</dbReference>
<dbReference type="SMART" id="SM00825">
    <property type="entry name" value="PKS_KS"/>
    <property type="match status" value="1"/>
</dbReference>
<dbReference type="SMART" id="SM00827">
    <property type="entry name" value="PKS_AT"/>
    <property type="match status" value="1"/>
</dbReference>
<dbReference type="InterPro" id="IPR014043">
    <property type="entry name" value="Acyl_transferase_dom"/>
</dbReference>
<dbReference type="Pfam" id="PF00668">
    <property type="entry name" value="Condensation"/>
    <property type="match status" value="2"/>
</dbReference>
<gene>
    <name evidence="10" type="ORF">COW36_10885</name>
</gene>
<organism evidence="10 11">
    <name type="scientific">bacterium (Candidatus Blackallbacteria) CG17_big_fil_post_rev_8_21_14_2_50_48_46</name>
    <dbReference type="NCBI Taxonomy" id="2014261"/>
    <lineage>
        <taxon>Bacteria</taxon>
        <taxon>Candidatus Blackallbacteria</taxon>
    </lineage>
</organism>
<evidence type="ECO:0000313" key="11">
    <source>
        <dbReference type="Proteomes" id="UP000231019"/>
    </source>
</evidence>
<evidence type="ECO:0000256" key="3">
    <source>
        <dbReference type="ARBA" id="ARBA00022450"/>
    </source>
</evidence>
<dbReference type="SUPFAM" id="SSF56801">
    <property type="entry name" value="Acetyl-CoA synthetase-like"/>
    <property type="match status" value="2"/>
</dbReference>
<dbReference type="EMBL" id="PFFQ01000032">
    <property type="protein sequence ID" value="PIW16969.1"/>
    <property type="molecule type" value="Genomic_DNA"/>
</dbReference>
<dbReference type="SUPFAM" id="SSF52151">
    <property type="entry name" value="FabD/lysophospholipase-like"/>
    <property type="match status" value="1"/>
</dbReference>
<dbReference type="InterPro" id="IPR001242">
    <property type="entry name" value="Condensation_dom"/>
</dbReference>
<dbReference type="InterPro" id="IPR042099">
    <property type="entry name" value="ANL_N_sf"/>
</dbReference>
<feature type="domain" description="Carrier" evidence="8">
    <location>
        <begin position="1910"/>
        <end position="1985"/>
    </location>
</feature>
<dbReference type="Gene3D" id="3.40.109.10">
    <property type="entry name" value="NADH Oxidase"/>
    <property type="match status" value="1"/>
</dbReference>
<comment type="similarity">
    <text evidence="7">In the C-terminal section; belongs to the NRP synthetase family.</text>
</comment>